<reference evidence="3 4" key="1">
    <citation type="submission" date="2019-04" db="EMBL/GenBank/DDBJ databases">
        <title>Complete Genome of UW386 and Higher Quality Genome of UW700.</title>
        <authorList>
            <person name="Jacobs J."/>
            <person name="Perez A."/>
            <person name="Steidl O."/>
            <person name="Allen C."/>
        </authorList>
    </citation>
    <scope>NUCLEOTIDE SEQUENCE [LARGE SCALE GENOMIC DNA]</scope>
    <source>
        <strain evidence="3 4">UW386</strain>
    </source>
</reference>
<evidence type="ECO:0000256" key="2">
    <source>
        <dbReference type="PROSITE-ProRule" id="PRU00252"/>
    </source>
</evidence>
<evidence type="ECO:0000313" key="3">
    <source>
        <dbReference type="EMBL" id="QCX47756.1"/>
    </source>
</evidence>
<name>A0AA92EA57_RALSL</name>
<dbReference type="GO" id="GO:0003697">
    <property type="term" value="F:single-stranded DNA binding"/>
    <property type="evidence" value="ECO:0007669"/>
    <property type="project" value="InterPro"/>
</dbReference>
<sequence>MIDGLIGGRLYGTAEERTGKSGKAFVTAKVRAAAGDGESLFVNVIAFDDDARAALLALEDGDSVSLSGVLTPKVWTDKNGDTRPALDMVAHVVLTAYHVKRKRQTMQRQAGGDGFEDEAF</sequence>
<dbReference type="AlphaFoldDB" id="A0AA92EA57"/>
<dbReference type="Gene3D" id="2.40.50.140">
    <property type="entry name" value="Nucleic acid-binding proteins"/>
    <property type="match status" value="1"/>
</dbReference>
<evidence type="ECO:0000313" key="4">
    <source>
        <dbReference type="Proteomes" id="UP000310553"/>
    </source>
</evidence>
<dbReference type="Proteomes" id="UP000310553">
    <property type="component" value="Chromosome"/>
</dbReference>
<dbReference type="SUPFAM" id="SSF50249">
    <property type="entry name" value="Nucleic acid-binding proteins"/>
    <property type="match status" value="1"/>
</dbReference>
<dbReference type="InterPro" id="IPR012340">
    <property type="entry name" value="NA-bd_OB-fold"/>
</dbReference>
<proteinExistence type="predicted"/>
<dbReference type="PROSITE" id="PS50935">
    <property type="entry name" value="SSB"/>
    <property type="match status" value="1"/>
</dbReference>
<protein>
    <submittedName>
        <fullName evidence="3">Single-stranded DNA-binding protein</fullName>
    </submittedName>
</protein>
<dbReference type="Pfam" id="PF00436">
    <property type="entry name" value="SSB"/>
    <property type="match status" value="1"/>
</dbReference>
<keyword evidence="1 2" id="KW-0238">DNA-binding</keyword>
<dbReference type="InterPro" id="IPR000424">
    <property type="entry name" value="Primosome_PriB/ssb"/>
</dbReference>
<organism evidence="3 4">
    <name type="scientific">Ralstonia solanacearum</name>
    <name type="common">Pseudomonas solanacearum</name>
    <dbReference type="NCBI Taxonomy" id="305"/>
    <lineage>
        <taxon>Bacteria</taxon>
        <taxon>Pseudomonadati</taxon>
        <taxon>Pseudomonadota</taxon>
        <taxon>Betaproteobacteria</taxon>
        <taxon>Burkholderiales</taxon>
        <taxon>Burkholderiaceae</taxon>
        <taxon>Ralstonia</taxon>
        <taxon>Ralstonia solanacearum species complex</taxon>
    </lineage>
</organism>
<evidence type="ECO:0000256" key="1">
    <source>
        <dbReference type="ARBA" id="ARBA00023125"/>
    </source>
</evidence>
<gene>
    <name evidence="3" type="ORF">E7Z57_00690</name>
</gene>
<dbReference type="EMBL" id="CP039339">
    <property type="protein sequence ID" value="QCX47756.1"/>
    <property type="molecule type" value="Genomic_DNA"/>
</dbReference>
<accession>A0AA92EA57</accession>